<sequence length="873" mass="94056">MADVEAKLAATKEELAATEEQLAATQKALADTRTKVASVVVDLQQHSLSAEDRAKFELNLSHLRTAEQHLSKNERHLQETQEQLHELATLYRKKLIEMLRAGAAAAAVAGTGGGGPGAGAPPAQRRRLLMDSAPKLLLLSSDGNGSLWELAYSDLVLPYVDAREVVAPEAGVDARGVVELIHVWAEAALRAAVDRTRANAPAPLVVSGLVKAGKSYTLEHVVPAVMAEALRKQQQQAEDGGGEAPPLAGMLVLRLRGDQLVRSGGAMVMLKTLLRVLVRWAREEHVPLRAGALAAAEADLVQPDDGLSSGLGDAILAFLKAVEVPVLVLCDEVQSLFLPTIGGKLDAAGAEYMRDVFMKQLLVYGPRTVLWCLTGSSMVQTWVSLATMPPNGYAVITTAFNAALPATYSAAHMQWAWKRLEQQYGGPAGAPPLDPKLLELCPRSVALLTALVRAQGDYGRPSDVAAFVSSFMRDKLIEESRREWQLGMEAMPVSQRLAVLDLAFPNVGAHIDTELHPGLRRFLVPHLDKKADGRYFLRDSHQRQIVRLMFNKDGTLRDSWSELGSGASLTQLDAAWNLFYLGEAADYVLGPKASRPWQHEERPDGMDDFRAKLQAIAKDIADKLSVANAAERAQQAQQQAASSDALRQQQPGGGGAAQGSQELWERQPWFQAVLTSKYNDRDLEAYMKNREARPTDLDMLVFYLRLSRNVLGHTKPWDRDAGDILDVRVIKALPAVLGQPLFAFNDAMVEALRLLSRRTVEAAAAEFEAELPGGGGGTGSIEGSPVGGSDSAGGRGRAAKAMPVQGAPSCPGPAAAGCGQRPQLTCPITGSRSGWVNGQPRAPTIAPRLRMRLPLFVLAAAPAAVMGPRLRCW</sequence>
<comment type="caution">
    <text evidence="3">The sequence shown here is derived from an EMBL/GenBank/DDBJ whole genome shotgun (WGS) entry which is preliminary data.</text>
</comment>
<evidence type="ECO:0000313" key="4">
    <source>
        <dbReference type="Proteomes" id="UP000613740"/>
    </source>
</evidence>
<feature type="region of interest" description="Disordered" evidence="2">
    <location>
        <begin position="771"/>
        <end position="805"/>
    </location>
</feature>
<organism evidence="3 4">
    <name type="scientific">Chlamydomonas schloesseri</name>
    <dbReference type="NCBI Taxonomy" id="2026947"/>
    <lineage>
        <taxon>Eukaryota</taxon>
        <taxon>Viridiplantae</taxon>
        <taxon>Chlorophyta</taxon>
        <taxon>core chlorophytes</taxon>
        <taxon>Chlorophyceae</taxon>
        <taxon>CS clade</taxon>
        <taxon>Chlamydomonadales</taxon>
        <taxon>Chlamydomonadaceae</taxon>
        <taxon>Chlamydomonas</taxon>
    </lineage>
</organism>
<feature type="coiled-coil region" evidence="1">
    <location>
        <begin position="1"/>
        <end position="35"/>
    </location>
</feature>
<keyword evidence="1" id="KW-0175">Coiled coil</keyword>
<dbReference type="EMBL" id="JAEHOD010000053">
    <property type="protein sequence ID" value="KAG2435447.1"/>
    <property type="molecule type" value="Genomic_DNA"/>
</dbReference>
<proteinExistence type="predicted"/>
<reference evidence="3" key="1">
    <citation type="journal article" date="2020" name="bioRxiv">
        <title>Comparative genomics of Chlamydomonas.</title>
        <authorList>
            <person name="Craig R.J."/>
            <person name="Hasan A.R."/>
            <person name="Ness R.W."/>
            <person name="Keightley P.D."/>
        </authorList>
    </citation>
    <scope>NUCLEOTIDE SEQUENCE</scope>
    <source>
        <strain evidence="3">CCAP 11/173</strain>
    </source>
</reference>
<name>A0A835VZW7_9CHLO</name>
<feature type="region of interest" description="Disordered" evidence="2">
    <location>
        <begin position="635"/>
        <end position="661"/>
    </location>
</feature>
<accession>A0A835VZW7</accession>
<evidence type="ECO:0000256" key="2">
    <source>
        <dbReference type="SAM" id="MobiDB-lite"/>
    </source>
</evidence>
<feature type="compositionally biased region" description="Low complexity" evidence="2">
    <location>
        <begin position="635"/>
        <end position="650"/>
    </location>
</feature>
<evidence type="ECO:0000256" key="1">
    <source>
        <dbReference type="SAM" id="Coils"/>
    </source>
</evidence>
<dbReference type="OrthoDB" id="537650at2759"/>
<dbReference type="AlphaFoldDB" id="A0A835VZW7"/>
<keyword evidence="4" id="KW-1185">Reference proteome</keyword>
<evidence type="ECO:0000313" key="3">
    <source>
        <dbReference type="EMBL" id="KAG2435447.1"/>
    </source>
</evidence>
<dbReference type="Proteomes" id="UP000613740">
    <property type="component" value="Unassembled WGS sequence"/>
</dbReference>
<gene>
    <name evidence="3" type="ORF">HYH02_011947</name>
</gene>
<protein>
    <submittedName>
        <fullName evidence="3">Uncharacterized protein</fullName>
    </submittedName>
</protein>
<feature type="coiled-coil region" evidence="1">
    <location>
        <begin position="63"/>
        <end position="90"/>
    </location>
</feature>